<protein>
    <submittedName>
        <fullName evidence="1">Uncharacterized protein</fullName>
    </submittedName>
</protein>
<gene>
    <name evidence="1" type="ORF">PanWU01x14_128560</name>
</gene>
<keyword evidence="2" id="KW-1185">Reference proteome</keyword>
<name>A0A2P5CS40_PARAD</name>
<dbReference type="OrthoDB" id="10273214at2759"/>
<comment type="caution">
    <text evidence="1">The sequence shown here is derived from an EMBL/GenBank/DDBJ whole genome shotgun (WGS) entry which is preliminary data.</text>
</comment>
<evidence type="ECO:0000313" key="2">
    <source>
        <dbReference type="Proteomes" id="UP000237105"/>
    </source>
</evidence>
<organism evidence="1 2">
    <name type="scientific">Parasponia andersonii</name>
    <name type="common">Sponia andersonii</name>
    <dbReference type="NCBI Taxonomy" id="3476"/>
    <lineage>
        <taxon>Eukaryota</taxon>
        <taxon>Viridiplantae</taxon>
        <taxon>Streptophyta</taxon>
        <taxon>Embryophyta</taxon>
        <taxon>Tracheophyta</taxon>
        <taxon>Spermatophyta</taxon>
        <taxon>Magnoliopsida</taxon>
        <taxon>eudicotyledons</taxon>
        <taxon>Gunneridae</taxon>
        <taxon>Pentapetalae</taxon>
        <taxon>rosids</taxon>
        <taxon>fabids</taxon>
        <taxon>Rosales</taxon>
        <taxon>Cannabaceae</taxon>
        <taxon>Parasponia</taxon>
    </lineage>
</organism>
<accession>A0A2P5CS40</accession>
<sequence length="149" mass="16897">GKHPSIWGVPVTQIQPFVNLHSPLPTRLTNPFHHEAKISRGHLNLPVVQHIGHELIGLQPQNPITQILDSFSPIFGSLESQFVHFLSSILARPPQDLLGFVVFIQRLHQTLGIIGFISKNDVVYKMGRRRRSHRDMGLGEFQVGPSHRW</sequence>
<reference evidence="2" key="1">
    <citation type="submission" date="2016-06" db="EMBL/GenBank/DDBJ databases">
        <title>Parallel loss of symbiosis genes in relatives of nitrogen-fixing non-legume Parasponia.</title>
        <authorList>
            <person name="Van Velzen R."/>
            <person name="Holmer R."/>
            <person name="Bu F."/>
            <person name="Rutten L."/>
            <person name="Van Zeijl A."/>
            <person name="Liu W."/>
            <person name="Santuari L."/>
            <person name="Cao Q."/>
            <person name="Sharma T."/>
            <person name="Shen D."/>
            <person name="Roswanjaya Y."/>
            <person name="Wardhani T."/>
            <person name="Kalhor M.S."/>
            <person name="Jansen J."/>
            <person name="Van den Hoogen J."/>
            <person name="Gungor B."/>
            <person name="Hartog M."/>
            <person name="Hontelez J."/>
            <person name="Verver J."/>
            <person name="Yang W.-C."/>
            <person name="Schijlen E."/>
            <person name="Repin R."/>
            <person name="Schilthuizen M."/>
            <person name="Schranz E."/>
            <person name="Heidstra R."/>
            <person name="Miyata K."/>
            <person name="Fedorova E."/>
            <person name="Kohlen W."/>
            <person name="Bisseling T."/>
            <person name="Smit S."/>
            <person name="Geurts R."/>
        </authorList>
    </citation>
    <scope>NUCLEOTIDE SEQUENCE [LARGE SCALE GENOMIC DNA]</scope>
    <source>
        <strain evidence="2">cv. WU1-14</strain>
    </source>
</reference>
<dbReference type="Proteomes" id="UP000237105">
    <property type="component" value="Unassembled WGS sequence"/>
</dbReference>
<proteinExistence type="predicted"/>
<dbReference type="EMBL" id="JXTB01000100">
    <property type="protein sequence ID" value="PON63879.1"/>
    <property type="molecule type" value="Genomic_DNA"/>
</dbReference>
<feature type="non-terminal residue" evidence="1">
    <location>
        <position position="1"/>
    </location>
</feature>
<evidence type="ECO:0000313" key="1">
    <source>
        <dbReference type="EMBL" id="PON63879.1"/>
    </source>
</evidence>
<dbReference type="AlphaFoldDB" id="A0A2P5CS40"/>